<name>A0A8B6H6S4_MYTGA</name>
<proteinExistence type="predicted"/>
<dbReference type="GO" id="GO:0016020">
    <property type="term" value="C:membrane"/>
    <property type="evidence" value="ECO:0007669"/>
    <property type="project" value="TreeGrafter"/>
</dbReference>
<evidence type="ECO:0000313" key="2">
    <source>
        <dbReference type="EMBL" id="VDI74655.1"/>
    </source>
</evidence>
<dbReference type="Gene3D" id="1.20.1640.10">
    <property type="entry name" value="Multidrug efflux transporter AcrB transmembrane domain"/>
    <property type="match status" value="1"/>
</dbReference>
<keyword evidence="1" id="KW-0812">Transmembrane</keyword>
<protein>
    <submittedName>
        <fullName evidence="2">Uncharacterized protein</fullName>
    </submittedName>
</protein>
<keyword evidence="1" id="KW-1133">Transmembrane helix</keyword>
<feature type="transmembrane region" description="Helical" evidence="1">
    <location>
        <begin position="38"/>
        <end position="57"/>
    </location>
</feature>
<keyword evidence="3" id="KW-1185">Reference proteome</keyword>
<dbReference type="EMBL" id="UYJE01009582">
    <property type="protein sequence ID" value="VDI74655.1"/>
    <property type="molecule type" value="Genomic_DNA"/>
</dbReference>
<evidence type="ECO:0000256" key="1">
    <source>
        <dbReference type="SAM" id="Phobius"/>
    </source>
</evidence>
<feature type="transmembrane region" description="Helical" evidence="1">
    <location>
        <begin position="64"/>
        <end position="84"/>
    </location>
</feature>
<dbReference type="InterPro" id="IPR051697">
    <property type="entry name" value="Patched_domain-protein"/>
</dbReference>
<dbReference type="SUPFAM" id="SSF82866">
    <property type="entry name" value="Multidrug efflux transporter AcrB transmembrane domain"/>
    <property type="match status" value="1"/>
</dbReference>
<reference evidence="2" key="1">
    <citation type="submission" date="2018-11" db="EMBL/GenBank/DDBJ databases">
        <authorList>
            <person name="Alioto T."/>
            <person name="Alioto T."/>
        </authorList>
    </citation>
    <scope>NUCLEOTIDE SEQUENCE</scope>
</reference>
<feature type="non-terminal residue" evidence="2">
    <location>
        <position position="1"/>
    </location>
</feature>
<comment type="caution">
    <text evidence="2">The sequence shown here is derived from an EMBL/GenBank/DDBJ whole genome shotgun (WGS) entry which is preliminary data.</text>
</comment>
<feature type="transmembrane region" description="Helical" evidence="1">
    <location>
        <begin position="90"/>
        <end position="108"/>
    </location>
</feature>
<dbReference type="PANTHER" id="PTHR10796">
    <property type="entry name" value="PATCHED-RELATED"/>
    <property type="match status" value="1"/>
</dbReference>
<sequence>MESLRNITDMMGFTSGKCFPYAVQYLTYETNKILQVELYRNLALAGVCVFIVTLLLIANLWTSLIVFSCVIFTLIDVAGTLYFWDVTIDTASSILLTLSVGLAVDYSAHIGHTYMTILGDKN</sequence>
<organism evidence="2 3">
    <name type="scientific">Mytilus galloprovincialis</name>
    <name type="common">Mediterranean mussel</name>
    <dbReference type="NCBI Taxonomy" id="29158"/>
    <lineage>
        <taxon>Eukaryota</taxon>
        <taxon>Metazoa</taxon>
        <taxon>Spiralia</taxon>
        <taxon>Lophotrochozoa</taxon>
        <taxon>Mollusca</taxon>
        <taxon>Bivalvia</taxon>
        <taxon>Autobranchia</taxon>
        <taxon>Pteriomorphia</taxon>
        <taxon>Mytilida</taxon>
        <taxon>Mytiloidea</taxon>
        <taxon>Mytilidae</taxon>
        <taxon>Mytilinae</taxon>
        <taxon>Mytilus</taxon>
    </lineage>
</organism>
<evidence type="ECO:0000313" key="3">
    <source>
        <dbReference type="Proteomes" id="UP000596742"/>
    </source>
</evidence>
<keyword evidence="1" id="KW-0472">Membrane</keyword>
<dbReference type="Proteomes" id="UP000596742">
    <property type="component" value="Unassembled WGS sequence"/>
</dbReference>
<dbReference type="OrthoDB" id="6510177at2759"/>
<dbReference type="AlphaFoldDB" id="A0A8B6H6S4"/>
<gene>
    <name evidence="2" type="ORF">MGAL_10B030398</name>
</gene>
<dbReference type="PANTHER" id="PTHR10796:SF130">
    <property type="entry name" value="PATCHED DOMAIN-CONTAINING PROTEIN 3-LIKE PROTEIN"/>
    <property type="match status" value="1"/>
</dbReference>
<accession>A0A8B6H6S4</accession>